<dbReference type="AlphaFoldDB" id="A0A9D4QX39"/>
<dbReference type="Proteomes" id="UP000828390">
    <property type="component" value="Unassembled WGS sequence"/>
</dbReference>
<dbReference type="InterPro" id="IPR046350">
    <property type="entry name" value="Cystatin_sf"/>
</dbReference>
<dbReference type="CDD" id="cd00042">
    <property type="entry name" value="CY"/>
    <property type="match status" value="1"/>
</dbReference>
<proteinExistence type="predicted"/>
<feature type="domain" description="Cystatin" evidence="1">
    <location>
        <begin position="28"/>
        <end position="109"/>
    </location>
</feature>
<gene>
    <name evidence="2" type="ORF">DPMN_089086</name>
</gene>
<dbReference type="SMART" id="SM00043">
    <property type="entry name" value="CY"/>
    <property type="match status" value="1"/>
</dbReference>
<sequence length="112" mass="12584">MSTLPTPGPLIKVKAACFPYSFKFIERSTVGGWTSVDQNDETVRQLAQFAARQICSNHIVDAIEKAETQVVAGINYRMDILVSKAWKCKVEVFEQTWTNTQRLTPFACKSVP</sequence>
<reference evidence="2" key="1">
    <citation type="journal article" date="2019" name="bioRxiv">
        <title>The Genome of the Zebra Mussel, Dreissena polymorpha: A Resource for Invasive Species Research.</title>
        <authorList>
            <person name="McCartney M.A."/>
            <person name="Auch B."/>
            <person name="Kono T."/>
            <person name="Mallez S."/>
            <person name="Zhang Y."/>
            <person name="Obille A."/>
            <person name="Becker A."/>
            <person name="Abrahante J.E."/>
            <person name="Garbe J."/>
            <person name="Badalamenti J.P."/>
            <person name="Herman A."/>
            <person name="Mangelson H."/>
            <person name="Liachko I."/>
            <person name="Sullivan S."/>
            <person name="Sone E.D."/>
            <person name="Koren S."/>
            <person name="Silverstein K.A.T."/>
            <person name="Beckman K.B."/>
            <person name="Gohl D.M."/>
        </authorList>
    </citation>
    <scope>NUCLEOTIDE SEQUENCE</scope>
    <source>
        <strain evidence="2">Duluth1</strain>
        <tissue evidence="2">Whole animal</tissue>
    </source>
</reference>
<protein>
    <recommendedName>
        <fullName evidence="1">Cystatin domain-containing protein</fullName>
    </recommendedName>
</protein>
<comment type="caution">
    <text evidence="2">The sequence shown here is derived from an EMBL/GenBank/DDBJ whole genome shotgun (WGS) entry which is preliminary data.</text>
</comment>
<evidence type="ECO:0000313" key="2">
    <source>
        <dbReference type="EMBL" id="KAH3846779.1"/>
    </source>
</evidence>
<dbReference type="GO" id="GO:0004869">
    <property type="term" value="F:cysteine-type endopeptidase inhibitor activity"/>
    <property type="evidence" value="ECO:0007669"/>
    <property type="project" value="InterPro"/>
</dbReference>
<keyword evidence="3" id="KW-1185">Reference proteome</keyword>
<organism evidence="2 3">
    <name type="scientific">Dreissena polymorpha</name>
    <name type="common">Zebra mussel</name>
    <name type="synonym">Mytilus polymorpha</name>
    <dbReference type="NCBI Taxonomy" id="45954"/>
    <lineage>
        <taxon>Eukaryota</taxon>
        <taxon>Metazoa</taxon>
        <taxon>Spiralia</taxon>
        <taxon>Lophotrochozoa</taxon>
        <taxon>Mollusca</taxon>
        <taxon>Bivalvia</taxon>
        <taxon>Autobranchia</taxon>
        <taxon>Heteroconchia</taxon>
        <taxon>Euheterodonta</taxon>
        <taxon>Imparidentia</taxon>
        <taxon>Neoheterodontei</taxon>
        <taxon>Myida</taxon>
        <taxon>Dreissenoidea</taxon>
        <taxon>Dreissenidae</taxon>
        <taxon>Dreissena</taxon>
    </lineage>
</organism>
<evidence type="ECO:0000259" key="1">
    <source>
        <dbReference type="SMART" id="SM00043"/>
    </source>
</evidence>
<dbReference type="PANTHER" id="PTHR47364">
    <property type="entry name" value="CYSTEINE PROTEINASE INHIBITOR 5"/>
    <property type="match status" value="1"/>
</dbReference>
<dbReference type="Gene3D" id="3.10.450.10">
    <property type="match status" value="1"/>
</dbReference>
<dbReference type="PANTHER" id="PTHR47364:SF2">
    <property type="entry name" value="CYSTEINE PROTEINASE INHIBITOR 5"/>
    <property type="match status" value="1"/>
</dbReference>
<evidence type="ECO:0000313" key="3">
    <source>
        <dbReference type="Proteomes" id="UP000828390"/>
    </source>
</evidence>
<name>A0A9D4QX39_DREPO</name>
<reference evidence="2" key="2">
    <citation type="submission" date="2020-11" db="EMBL/GenBank/DDBJ databases">
        <authorList>
            <person name="McCartney M.A."/>
            <person name="Auch B."/>
            <person name="Kono T."/>
            <person name="Mallez S."/>
            <person name="Becker A."/>
            <person name="Gohl D.M."/>
            <person name="Silverstein K.A.T."/>
            <person name="Koren S."/>
            <person name="Bechman K.B."/>
            <person name="Herman A."/>
            <person name="Abrahante J.E."/>
            <person name="Garbe J."/>
        </authorList>
    </citation>
    <scope>NUCLEOTIDE SEQUENCE</scope>
    <source>
        <strain evidence="2">Duluth1</strain>
        <tissue evidence="2">Whole animal</tissue>
    </source>
</reference>
<dbReference type="SUPFAM" id="SSF54403">
    <property type="entry name" value="Cystatin/monellin"/>
    <property type="match status" value="1"/>
</dbReference>
<dbReference type="InterPro" id="IPR000010">
    <property type="entry name" value="Cystatin_dom"/>
</dbReference>
<accession>A0A9D4QX39</accession>
<dbReference type="EMBL" id="JAIWYP010000003">
    <property type="protein sequence ID" value="KAH3846779.1"/>
    <property type="molecule type" value="Genomic_DNA"/>
</dbReference>